<organism evidence="5 6">
    <name type="scientific">Acuticoccus mangrovi</name>
    <dbReference type="NCBI Taxonomy" id="2796142"/>
    <lineage>
        <taxon>Bacteria</taxon>
        <taxon>Pseudomonadati</taxon>
        <taxon>Pseudomonadota</taxon>
        <taxon>Alphaproteobacteria</taxon>
        <taxon>Hyphomicrobiales</taxon>
        <taxon>Amorphaceae</taxon>
        <taxon>Acuticoccus</taxon>
    </lineage>
</organism>
<evidence type="ECO:0000313" key="6">
    <source>
        <dbReference type="Proteomes" id="UP000609531"/>
    </source>
</evidence>
<proteinExistence type="inferred from homology"/>
<sequence length="424" mass="46209">MMASPAERDTEAAAILAANDRGGFSVPTKGLYPFQWNWDSAFAAMGYAHASGERAVQELQSLVAGQWPNGMIPHIIFHRPDPGYFPGPEVWETAMTPPTSGITQPPVLAIAIAALADRGVLAGERLADLLEAADRSHAFFFEARRDPATNVVGVVHPWESGRDNMPDWDDALAAVDASKVKPFVRRDTSHIDAAMRPTKEQYERYIALVEFGIAVGWDQRRIMVEGPFFVGDPGIAAVLVRAERELQRLARTIGRDDLGGNVDVRLPALCDGLEALWSDALGAYTTLDLRTGKRGEAVSSASFLPFAAGVVDAAQTERLNAHFDRLAARCRYMVPSYDPDAPTFDEKRYWRGPVWLVVNWLIALGLAETGDAARAERVRGDSRALVEAGGFYEYFSPLTGAPLGGADFTWTAAAWLDFARGTDG</sequence>
<dbReference type="AlphaFoldDB" id="A0A934IEJ2"/>
<evidence type="ECO:0000259" key="4">
    <source>
        <dbReference type="Pfam" id="PF22422"/>
    </source>
</evidence>
<dbReference type="Gene3D" id="1.50.10.10">
    <property type="match status" value="1"/>
</dbReference>
<gene>
    <name evidence="5" type="ORF">JCR33_05560</name>
</gene>
<keyword evidence="2" id="KW-0378">Hydrolase</keyword>
<dbReference type="PANTHER" id="PTHR10412:SF11">
    <property type="entry name" value="MANNOSYL-OLIGOSACCHARIDE GLUCOSIDASE"/>
    <property type="match status" value="1"/>
</dbReference>
<dbReference type="InterPro" id="IPR008928">
    <property type="entry name" value="6-hairpin_glycosidase_sf"/>
</dbReference>
<dbReference type="Pfam" id="PF22422">
    <property type="entry name" value="MGH1-like_GH"/>
    <property type="match status" value="1"/>
</dbReference>
<dbReference type="GO" id="GO:0006487">
    <property type="term" value="P:protein N-linked glycosylation"/>
    <property type="evidence" value="ECO:0007669"/>
    <property type="project" value="TreeGrafter"/>
</dbReference>
<evidence type="ECO:0000256" key="3">
    <source>
        <dbReference type="ARBA" id="ARBA00023295"/>
    </source>
</evidence>
<name>A0A934IEJ2_9HYPH</name>
<evidence type="ECO:0000256" key="1">
    <source>
        <dbReference type="ARBA" id="ARBA00010833"/>
    </source>
</evidence>
<comment type="similarity">
    <text evidence="1">Belongs to the glycosyl hydrolase 63 family.</text>
</comment>
<keyword evidence="3" id="KW-0326">Glycosidase</keyword>
<dbReference type="GO" id="GO:0004573">
    <property type="term" value="F:Glc3Man9GlcNAc2 oligosaccharide glucosidase activity"/>
    <property type="evidence" value="ECO:0007669"/>
    <property type="project" value="InterPro"/>
</dbReference>
<dbReference type="GO" id="GO:0009311">
    <property type="term" value="P:oligosaccharide metabolic process"/>
    <property type="evidence" value="ECO:0007669"/>
    <property type="project" value="InterPro"/>
</dbReference>
<dbReference type="InterPro" id="IPR012341">
    <property type="entry name" value="6hp_glycosidase-like_sf"/>
</dbReference>
<dbReference type="InterPro" id="IPR054491">
    <property type="entry name" value="MGH1-like_GH"/>
</dbReference>
<dbReference type="RefSeq" id="WP_198881026.1">
    <property type="nucleotide sequence ID" value="NZ_JAEKJA010000003.1"/>
</dbReference>
<dbReference type="SUPFAM" id="SSF48208">
    <property type="entry name" value="Six-hairpin glycosidases"/>
    <property type="match status" value="1"/>
</dbReference>
<evidence type="ECO:0000313" key="5">
    <source>
        <dbReference type="EMBL" id="MBJ3775144.1"/>
    </source>
</evidence>
<comment type="caution">
    <text evidence="5">The sequence shown here is derived from an EMBL/GenBank/DDBJ whole genome shotgun (WGS) entry which is preliminary data.</text>
</comment>
<dbReference type="PANTHER" id="PTHR10412">
    <property type="entry name" value="MANNOSYL-OLIGOSACCHARIDE GLUCOSIDASE"/>
    <property type="match status" value="1"/>
</dbReference>
<dbReference type="Proteomes" id="UP000609531">
    <property type="component" value="Unassembled WGS sequence"/>
</dbReference>
<reference evidence="5" key="1">
    <citation type="submission" date="2020-12" db="EMBL/GenBank/DDBJ databases">
        <title>Bacterial taxonomy.</title>
        <authorList>
            <person name="Pan X."/>
        </authorList>
    </citation>
    <scope>NUCLEOTIDE SEQUENCE</scope>
    <source>
        <strain evidence="5">B2012</strain>
    </source>
</reference>
<protein>
    <recommendedName>
        <fullName evidence="4">Mannosylglycerate hydrolase MGH1-like glycoside hydrolase domain-containing protein</fullName>
    </recommendedName>
</protein>
<feature type="domain" description="Mannosylglycerate hydrolase MGH1-like glycoside hydrolase" evidence="4">
    <location>
        <begin position="32"/>
        <end position="411"/>
    </location>
</feature>
<dbReference type="InterPro" id="IPR004888">
    <property type="entry name" value="Glycoside_hydrolase_63"/>
</dbReference>
<keyword evidence="6" id="KW-1185">Reference proteome</keyword>
<dbReference type="EMBL" id="JAEKJA010000003">
    <property type="protein sequence ID" value="MBJ3775144.1"/>
    <property type="molecule type" value="Genomic_DNA"/>
</dbReference>
<evidence type="ECO:0000256" key="2">
    <source>
        <dbReference type="ARBA" id="ARBA00022801"/>
    </source>
</evidence>
<accession>A0A934IEJ2</accession>